<sequence length="320" mass="36961">MSSVENKLKKSLARFGERIDNGSYYEAQQTIRSITNRYVHSKNYEAAISLLYQSTMILLESKQYDEAADLYLYMLEVFENFSSEEFEKDGINKVVSVLSLFPDTDANLQNLAKESNKFLINKLGNPVGSPRVNFLLGTKLFNSGDKKLINQGERYLFLTQELKALDMIIEFEIKSYETEGEKDKIGIYFARVVIPYLMIKNIRFAQLSLNKMLQHFEGTFNYTNVGDLKIFETEGYNEELSKSLQLINFLQMLISLLQRGQKSDSNIFSVLLKRYQPILQSYEGLYEKINQISITYYGVSYIRKQTNMLQSMMGNLLGGK</sequence>
<dbReference type="Proteomes" id="UP000307173">
    <property type="component" value="Unassembled WGS sequence"/>
</dbReference>
<keyword evidence="3" id="KW-1185">Reference proteome</keyword>
<reference evidence="2 3" key="1">
    <citation type="journal article" date="2019" name="Front. Genet.">
        <title>Whole-Genome Sequencing of the Opportunistic Yeast Pathogen Candida inconspicua Uncovers Its Hybrid Origin.</title>
        <authorList>
            <person name="Mixao V."/>
            <person name="Hansen A.P."/>
            <person name="Saus E."/>
            <person name="Boekhout T."/>
            <person name="Lass-Florl C."/>
            <person name="Gabaldon T."/>
        </authorList>
    </citation>
    <scope>NUCLEOTIDE SEQUENCE [LARGE SCALE GENOMIC DNA]</scope>
    <source>
        <strain evidence="2 3">CBS 180</strain>
    </source>
</reference>
<dbReference type="GO" id="GO:0072380">
    <property type="term" value="C:TRC complex"/>
    <property type="evidence" value="ECO:0007669"/>
    <property type="project" value="TreeGrafter"/>
</dbReference>
<dbReference type="InterPro" id="IPR011990">
    <property type="entry name" value="TPR-like_helical_dom_sf"/>
</dbReference>
<accession>A0A4V4NG87</accession>
<dbReference type="PANTHER" id="PTHR12875">
    <property type="entry name" value="GOLGI TO ER TRAFFIC PROTEIN 4 HOMOLOG"/>
    <property type="match status" value="1"/>
</dbReference>
<dbReference type="EMBL" id="SELW01000055">
    <property type="protein sequence ID" value="TID31040.1"/>
    <property type="molecule type" value="Genomic_DNA"/>
</dbReference>
<dbReference type="OrthoDB" id="10252405at2759"/>
<evidence type="ECO:0000313" key="3">
    <source>
        <dbReference type="Proteomes" id="UP000307173"/>
    </source>
</evidence>
<protein>
    <recommendedName>
        <fullName evidence="4">Golgi to ER traffic protein 4</fullName>
    </recommendedName>
</protein>
<comment type="similarity">
    <text evidence="1">Belongs to the GET4 family.</text>
</comment>
<evidence type="ECO:0008006" key="4">
    <source>
        <dbReference type="Google" id="ProtNLM"/>
    </source>
</evidence>
<proteinExistence type="inferred from homology"/>
<dbReference type="Pfam" id="PF04190">
    <property type="entry name" value="GET4"/>
    <property type="match status" value="1"/>
</dbReference>
<dbReference type="STRING" id="52247.A0A4V4NG87"/>
<comment type="caution">
    <text evidence="2">The sequence shown here is derived from an EMBL/GenBank/DDBJ whole genome shotgun (WGS) entry which is preliminary data.</text>
</comment>
<evidence type="ECO:0000313" key="2">
    <source>
        <dbReference type="EMBL" id="TID31040.1"/>
    </source>
</evidence>
<dbReference type="AlphaFoldDB" id="A0A4V4NG87"/>
<dbReference type="InterPro" id="IPR007317">
    <property type="entry name" value="GET4"/>
</dbReference>
<dbReference type="GO" id="GO:0045048">
    <property type="term" value="P:protein insertion into ER membrane"/>
    <property type="evidence" value="ECO:0007669"/>
    <property type="project" value="InterPro"/>
</dbReference>
<dbReference type="SUPFAM" id="SSF48452">
    <property type="entry name" value="TPR-like"/>
    <property type="match status" value="1"/>
</dbReference>
<name>A0A4V4NG87_9ASCO</name>
<evidence type="ECO:0000256" key="1">
    <source>
        <dbReference type="ARBA" id="ARBA00005351"/>
    </source>
</evidence>
<dbReference type="Gene3D" id="1.25.40.10">
    <property type="entry name" value="Tetratricopeptide repeat domain"/>
    <property type="match status" value="1"/>
</dbReference>
<dbReference type="PANTHER" id="PTHR12875:SF0">
    <property type="entry name" value="GOLGI TO ER TRAFFIC PROTEIN 4 HOMOLOG"/>
    <property type="match status" value="1"/>
</dbReference>
<gene>
    <name evidence="2" type="ORF">CANINC_000401</name>
</gene>
<organism evidence="2 3">
    <name type="scientific">Pichia inconspicua</name>
    <dbReference type="NCBI Taxonomy" id="52247"/>
    <lineage>
        <taxon>Eukaryota</taxon>
        <taxon>Fungi</taxon>
        <taxon>Dikarya</taxon>
        <taxon>Ascomycota</taxon>
        <taxon>Saccharomycotina</taxon>
        <taxon>Pichiomycetes</taxon>
        <taxon>Pichiales</taxon>
        <taxon>Pichiaceae</taxon>
        <taxon>Pichia</taxon>
    </lineage>
</organism>